<keyword evidence="3" id="KW-1185">Reference proteome</keyword>
<dbReference type="Pfam" id="PF23247">
    <property type="entry name" value="LRR_RPS2"/>
    <property type="match status" value="1"/>
</dbReference>
<feature type="domain" description="Disease resistance protein At4g27190-like leucine-rich repeats" evidence="1">
    <location>
        <begin position="903"/>
        <end position="1017"/>
    </location>
</feature>
<dbReference type="InterPro" id="IPR032675">
    <property type="entry name" value="LRR_dom_sf"/>
</dbReference>
<dbReference type="PANTHER" id="PTHR33463">
    <property type="entry name" value="NB-ARC DOMAIN-CONTAINING PROTEIN-RELATED"/>
    <property type="match status" value="1"/>
</dbReference>
<reference evidence="3" key="1">
    <citation type="submission" date="2024-06" db="EMBL/GenBank/DDBJ databases">
        <authorList>
            <person name="Ryan C."/>
        </authorList>
    </citation>
    <scope>NUCLEOTIDE SEQUENCE [LARGE SCALE GENOMIC DNA]</scope>
</reference>
<evidence type="ECO:0000259" key="1">
    <source>
        <dbReference type="Pfam" id="PF23247"/>
    </source>
</evidence>
<gene>
    <name evidence="2" type="ORF">URODEC1_LOCUS82973</name>
</gene>
<evidence type="ECO:0000313" key="2">
    <source>
        <dbReference type="EMBL" id="CAL5034156.1"/>
    </source>
</evidence>
<dbReference type="Proteomes" id="UP001497457">
    <property type="component" value="Chromosome 31b"/>
</dbReference>
<protein>
    <recommendedName>
        <fullName evidence="1">Disease resistance protein At4g27190-like leucine-rich repeats domain-containing protein</fullName>
    </recommendedName>
</protein>
<accession>A0ABC9D9F8</accession>
<organism evidence="2 3">
    <name type="scientific">Urochloa decumbens</name>
    <dbReference type="NCBI Taxonomy" id="240449"/>
    <lineage>
        <taxon>Eukaryota</taxon>
        <taxon>Viridiplantae</taxon>
        <taxon>Streptophyta</taxon>
        <taxon>Embryophyta</taxon>
        <taxon>Tracheophyta</taxon>
        <taxon>Spermatophyta</taxon>
        <taxon>Magnoliopsida</taxon>
        <taxon>Liliopsida</taxon>
        <taxon>Poales</taxon>
        <taxon>Poaceae</taxon>
        <taxon>PACMAD clade</taxon>
        <taxon>Panicoideae</taxon>
        <taxon>Panicodae</taxon>
        <taxon>Paniceae</taxon>
        <taxon>Melinidinae</taxon>
        <taxon>Urochloa</taxon>
    </lineage>
</organism>
<dbReference type="Gene3D" id="3.80.10.10">
    <property type="entry name" value="Ribonuclease Inhibitor"/>
    <property type="match status" value="2"/>
</dbReference>
<dbReference type="AlphaFoldDB" id="A0ABC9D9F8"/>
<dbReference type="InterPro" id="IPR057135">
    <property type="entry name" value="At4g27190-like_LRR"/>
</dbReference>
<reference evidence="2 3" key="2">
    <citation type="submission" date="2024-10" db="EMBL/GenBank/DDBJ databases">
        <authorList>
            <person name="Ryan C."/>
        </authorList>
    </citation>
    <scope>NUCLEOTIDE SEQUENCE [LARGE SCALE GENOMIC DNA]</scope>
</reference>
<dbReference type="PANTHER" id="PTHR33463:SF34">
    <property type="entry name" value="DISEASE RESISTANCE PROTEIN RPS2"/>
    <property type="match status" value="1"/>
</dbReference>
<dbReference type="InterPro" id="IPR050905">
    <property type="entry name" value="Plant_NBS-LRR"/>
</dbReference>
<dbReference type="SUPFAM" id="SSF52058">
    <property type="entry name" value="L domain-like"/>
    <property type="match status" value="1"/>
</dbReference>
<evidence type="ECO:0000313" key="3">
    <source>
        <dbReference type="Proteomes" id="UP001497457"/>
    </source>
</evidence>
<name>A0ABC9D9F8_9POAL</name>
<sequence length="1074" mass="121262">MRTEVIKAESIDAAVERILDELKEDANTTTRSISSRNNVICFDGWDGLGASAVLRAVAQRLAPGASAEAPPAGLRFDQIIHLDCSKWESRRALQRAIAEQLELPAPMMEMFDTQNEEDDFHGLAEGSRTEIPQVLRAMFQRIQELNRRFLVIFHNGSNEEIDLAIFGFLLSGYSTNKVLWTFQGRFRLYPRMKVDGAIKSTGTTDVFLSASCHEQDAAQELCSFLVRQEAAQVAHEMITTAAAAGSSIADWQAQHVADCFLHLLKICWAQDTSMMDYDLATHGYNYLVCDGIVHLQHREHNVSTDGDDALWRAAIALQHEMRFGVDYFHDHNKSSLLSHLITCHNESTNPPYWTSPPWGVLLFPLGDLFLHINKLGVLKLSHCTFTSSPLFLYCHNLRFLWLDHCQDNVTSTNHESGKEEEEEGICRCFQRLWVLDVRYMRCERILSAKMMDLMNHLRELNVVGAKDWDIGQLQGRLPNIRKLRVTKSTIQCISCSQGNLLLGMNKMELLDFSGNRVLSGMKSLSIASNSTTNLETIIISERCIGLENISLKGCAKLKSLLLGGLFRWLHSLDISGTAVKILDLSAMTARELTQLLALDCDKLCAILWPAQDKRQGYLERLRIDTTQSASTARTREDKANGVTGSAKSPAVLRGARAPSGFYWYISVKDTRLLRSVAPFRNYFGDHSVHVEISSPSCPAVYVSGRKNEVAITKSSIGGSEQPEAQKQHTNDSAILYADAAVTIKDHLFQASEGGYGDAQTITQKWSCPDAPNLYYTNCYMYIQDEVMTNKLPLLGLEEYTPRSTITIPDFVCDRAKILHVHDSLSITSIPGHARWTILDWCRVERCPKLDFIFTLPQLGSGQGGGSNSVLIFYWLTTLWVSQLPKARFMWDMKKLEGWQIDVGSFEDVTMLHLDFCPRLINVLPFSMPITARRRLLETIEIVWCGDLRTIFPLHSDIETHQEHHQQPPRATTVKFSNLKRIHLHELPKLRSICGSGRMYAPNLETIKIRGCWSLTCLPAVGDGSGSKKVECDCEKDWWERLQWDGLQANHHSSLYKPTHPRYYKKTMLRGSVLV</sequence>
<dbReference type="EMBL" id="OZ075141">
    <property type="protein sequence ID" value="CAL5034156.1"/>
    <property type="molecule type" value="Genomic_DNA"/>
</dbReference>
<proteinExistence type="predicted"/>